<dbReference type="EMBL" id="BSUZ01000001">
    <property type="protein sequence ID" value="GMA88558.1"/>
    <property type="molecule type" value="Genomic_DNA"/>
</dbReference>
<sequence>MAEALVRACVDRARSEGRGRILLSTQTQMHAAQRLYGRLGFVRRPDLDWVPEPGVDLLGYEPGALTPRAAQAVWRNVRR</sequence>
<protein>
    <recommendedName>
        <fullName evidence="1">N-acetyltransferase domain-containing protein</fullName>
    </recommendedName>
</protein>
<dbReference type="Pfam" id="PF00583">
    <property type="entry name" value="Acetyltransf_1"/>
    <property type="match status" value="1"/>
</dbReference>
<dbReference type="InterPro" id="IPR016181">
    <property type="entry name" value="Acyl_CoA_acyltransferase"/>
</dbReference>
<evidence type="ECO:0000313" key="2">
    <source>
        <dbReference type="EMBL" id="GMA88558.1"/>
    </source>
</evidence>
<dbReference type="SUPFAM" id="SSF55729">
    <property type="entry name" value="Acyl-CoA N-acyltransferases (Nat)"/>
    <property type="match status" value="1"/>
</dbReference>
<accession>A0ABQ6JK30</accession>
<gene>
    <name evidence="2" type="ORF">GCM10025868_38080</name>
</gene>
<reference evidence="3" key="1">
    <citation type="journal article" date="2019" name="Int. J. Syst. Evol. Microbiol.">
        <title>The Global Catalogue of Microorganisms (GCM) 10K type strain sequencing project: providing services to taxonomists for standard genome sequencing and annotation.</title>
        <authorList>
            <consortium name="The Broad Institute Genomics Platform"/>
            <consortium name="The Broad Institute Genome Sequencing Center for Infectious Disease"/>
            <person name="Wu L."/>
            <person name="Ma J."/>
        </authorList>
    </citation>
    <scope>NUCLEOTIDE SEQUENCE [LARGE SCALE GENOMIC DNA]</scope>
    <source>
        <strain evidence="3">NBRC 108730</strain>
    </source>
</reference>
<dbReference type="Proteomes" id="UP001157017">
    <property type="component" value="Unassembled WGS sequence"/>
</dbReference>
<feature type="domain" description="N-acetyltransferase" evidence="1">
    <location>
        <begin position="1"/>
        <end position="67"/>
    </location>
</feature>
<evidence type="ECO:0000313" key="3">
    <source>
        <dbReference type="Proteomes" id="UP001157017"/>
    </source>
</evidence>
<evidence type="ECO:0000259" key="1">
    <source>
        <dbReference type="PROSITE" id="PS51186"/>
    </source>
</evidence>
<dbReference type="PROSITE" id="PS51186">
    <property type="entry name" value="GNAT"/>
    <property type="match status" value="1"/>
</dbReference>
<proteinExistence type="predicted"/>
<name>A0ABQ6JK30_9ACTN</name>
<comment type="caution">
    <text evidence="2">The sequence shown here is derived from an EMBL/GenBank/DDBJ whole genome shotgun (WGS) entry which is preliminary data.</text>
</comment>
<organism evidence="2 3">
    <name type="scientific">Angustibacter aerolatus</name>
    <dbReference type="NCBI Taxonomy" id="1162965"/>
    <lineage>
        <taxon>Bacteria</taxon>
        <taxon>Bacillati</taxon>
        <taxon>Actinomycetota</taxon>
        <taxon>Actinomycetes</taxon>
        <taxon>Kineosporiales</taxon>
        <taxon>Kineosporiaceae</taxon>
    </lineage>
</organism>
<dbReference type="Gene3D" id="3.40.630.30">
    <property type="match status" value="1"/>
</dbReference>
<dbReference type="InterPro" id="IPR000182">
    <property type="entry name" value="GNAT_dom"/>
</dbReference>
<keyword evidence="3" id="KW-1185">Reference proteome</keyword>